<dbReference type="EC" id="3.1.3.80" evidence="3"/>
<comment type="similarity">
    <text evidence="2">Belongs to the histidine acid phosphatase family. MINPP1 subfamily.</text>
</comment>
<dbReference type="CDD" id="cd07061">
    <property type="entry name" value="HP_HAP_like"/>
    <property type="match status" value="1"/>
</dbReference>
<evidence type="ECO:0000256" key="5">
    <source>
        <dbReference type="ARBA" id="ARBA00018097"/>
    </source>
</evidence>
<evidence type="ECO:0000256" key="16">
    <source>
        <dbReference type="PIRSR" id="PIRSR000894-2"/>
    </source>
</evidence>
<evidence type="ECO:0000256" key="12">
    <source>
        <dbReference type="ARBA" id="ARBA00043668"/>
    </source>
</evidence>
<evidence type="ECO:0000313" key="19">
    <source>
        <dbReference type="Proteomes" id="UP001566132"/>
    </source>
</evidence>
<comment type="catalytic activity">
    <reaction evidence="12">
        <text>1D-myo-inositol 1,2,5,6-tetrakisphosphate + H2O = 1D-myo-inositol 1,2,6-trisphosphate + phosphate</text>
        <dbReference type="Rhea" id="RHEA:77119"/>
        <dbReference type="ChEBI" id="CHEBI:15377"/>
        <dbReference type="ChEBI" id="CHEBI:43474"/>
        <dbReference type="ChEBI" id="CHEBI:195535"/>
        <dbReference type="ChEBI" id="CHEBI:195537"/>
        <dbReference type="EC" id="3.1.3.62"/>
    </reaction>
    <physiologicalReaction direction="left-to-right" evidence="12">
        <dbReference type="Rhea" id="RHEA:77120"/>
    </physiologicalReaction>
</comment>
<evidence type="ECO:0000256" key="2">
    <source>
        <dbReference type="ARBA" id="ARBA00008422"/>
    </source>
</evidence>
<evidence type="ECO:0000256" key="9">
    <source>
        <dbReference type="ARBA" id="ARBA00023136"/>
    </source>
</evidence>
<evidence type="ECO:0000256" key="1">
    <source>
        <dbReference type="ARBA" id="ARBA00004236"/>
    </source>
</evidence>
<evidence type="ECO:0000256" key="6">
    <source>
        <dbReference type="ARBA" id="ARBA00022475"/>
    </source>
</evidence>
<accession>A0ABD1EIP5</accession>
<keyword evidence="6" id="KW-1003">Cell membrane</keyword>
<protein>
    <recommendedName>
        <fullName evidence="5">Multiple inositol polyphosphate phosphatase 1</fullName>
        <ecNumber evidence="4">3.1.3.62</ecNumber>
        <ecNumber evidence="3">3.1.3.80</ecNumber>
    </recommendedName>
    <alternativeName>
        <fullName evidence="11">2,3-bisphosphoglycerate 3-phosphatase</fullName>
    </alternativeName>
</protein>
<evidence type="ECO:0000256" key="11">
    <source>
        <dbReference type="ARBA" id="ARBA00031642"/>
    </source>
</evidence>
<dbReference type="InterPro" id="IPR029033">
    <property type="entry name" value="His_PPase_superfam"/>
</dbReference>
<dbReference type="GO" id="GO:0005886">
    <property type="term" value="C:plasma membrane"/>
    <property type="evidence" value="ECO:0007669"/>
    <property type="project" value="UniProtKB-SubCell"/>
</dbReference>
<evidence type="ECO:0000256" key="14">
    <source>
        <dbReference type="ARBA" id="ARBA00043691"/>
    </source>
</evidence>
<comment type="catalytic activity">
    <reaction evidence="13">
        <text>1D-myo-inositol 1,2,4,5,6-pentakisphosphate + H2O = 1D-myo-inositol 1,2,5,6-tetrakisphosphate + phosphate</text>
        <dbReference type="Rhea" id="RHEA:77115"/>
        <dbReference type="ChEBI" id="CHEBI:15377"/>
        <dbReference type="ChEBI" id="CHEBI:43474"/>
        <dbReference type="ChEBI" id="CHEBI:57798"/>
        <dbReference type="ChEBI" id="CHEBI:195535"/>
        <dbReference type="EC" id="3.1.3.62"/>
    </reaction>
    <physiologicalReaction direction="left-to-right" evidence="13">
        <dbReference type="Rhea" id="RHEA:77116"/>
    </physiologicalReaction>
</comment>
<dbReference type="PANTHER" id="PTHR20963:SF8">
    <property type="entry name" value="MULTIPLE INOSITOL POLYPHOSPHATE PHOSPHATASE 1"/>
    <property type="match status" value="1"/>
</dbReference>
<organism evidence="18 19">
    <name type="scientific">Hypothenemus hampei</name>
    <name type="common">Coffee berry borer</name>
    <dbReference type="NCBI Taxonomy" id="57062"/>
    <lineage>
        <taxon>Eukaryota</taxon>
        <taxon>Metazoa</taxon>
        <taxon>Ecdysozoa</taxon>
        <taxon>Arthropoda</taxon>
        <taxon>Hexapoda</taxon>
        <taxon>Insecta</taxon>
        <taxon>Pterygota</taxon>
        <taxon>Neoptera</taxon>
        <taxon>Endopterygota</taxon>
        <taxon>Coleoptera</taxon>
        <taxon>Polyphaga</taxon>
        <taxon>Cucujiformia</taxon>
        <taxon>Curculionidae</taxon>
        <taxon>Scolytinae</taxon>
        <taxon>Hypothenemus</taxon>
    </lineage>
</organism>
<comment type="catalytic activity">
    <reaction evidence="14">
        <text>1D-myo-inositol hexakisphosphate + H2O = 1D-myo-inositol 1,2,4,5,6-pentakisphosphate + phosphate</text>
        <dbReference type="Rhea" id="RHEA:16989"/>
        <dbReference type="ChEBI" id="CHEBI:15377"/>
        <dbReference type="ChEBI" id="CHEBI:43474"/>
        <dbReference type="ChEBI" id="CHEBI:57798"/>
        <dbReference type="ChEBI" id="CHEBI:58130"/>
        <dbReference type="EC" id="3.1.3.62"/>
    </reaction>
    <physiologicalReaction direction="left-to-right" evidence="14">
        <dbReference type="Rhea" id="RHEA:16990"/>
    </physiologicalReaction>
</comment>
<keyword evidence="19" id="KW-1185">Reference proteome</keyword>
<dbReference type="Gene3D" id="3.40.50.1240">
    <property type="entry name" value="Phosphoglycerate mutase-like"/>
    <property type="match status" value="1"/>
</dbReference>
<dbReference type="InterPro" id="IPR000560">
    <property type="entry name" value="His_Pase_clade-2"/>
</dbReference>
<evidence type="ECO:0000256" key="17">
    <source>
        <dbReference type="SAM" id="SignalP"/>
    </source>
</evidence>
<evidence type="ECO:0000256" key="15">
    <source>
        <dbReference type="ARBA" id="ARBA00043832"/>
    </source>
</evidence>
<dbReference type="Proteomes" id="UP001566132">
    <property type="component" value="Unassembled WGS sequence"/>
</dbReference>
<evidence type="ECO:0000256" key="7">
    <source>
        <dbReference type="ARBA" id="ARBA00022729"/>
    </source>
</evidence>
<dbReference type="PIRSF" id="PIRSF000894">
    <property type="entry name" value="Acid_phosphatase"/>
    <property type="match status" value="1"/>
</dbReference>
<dbReference type="AlphaFoldDB" id="A0ABD1EIP5"/>
<dbReference type="Pfam" id="PF00328">
    <property type="entry name" value="His_Phos_2"/>
    <property type="match status" value="1"/>
</dbReference>
<dbReference type="GO" id="GO:0034417">
    <property type="term" value="F:bisphosphoglycerate 3-phosphatase activity"/>
    <property type="evidence" value="ECO:0007669"/>
    <property type="project" value="UniProtKB-EC"/>
</dbReference>
<dbReference type="InterPro" id="IPR016274">
    <property type="entry name" value="Histidine_acid_Pase_euk"/>
</dbReference>
<keyword evidence="10" id="KW-0325">Glycoprotein</keyword>
<evidence type="ECO:0000256" key="10">
    <source>
        <dbReference type="ARBA" id="ARBA00023180"/>
    </source>
</evidence>
<feature type="signal peptide" evidence="17">
    <location>
        <begin position="1"/>
        <end position="16"/>
    </location>
</feature>
<name>A0ABD1EIP5_HYPHA</name>
<keyword evidence="7 17" id="KW-0732">Signal</keyword>
<feature type="disulfide bond" evidence="16">
    <location>
        <begin position="75"/>
        <end position="414"/>
    </location>
</feature>
<evidence type="ECO:0000256" key="3">
    <source>
        <dbReference type="ARBA" id="ARBA00012976"/>
    </source>
</evidence>
<keyword evidence="8" id="KW-0378">Hydrolase</keyword>
<comment type="catalytic activity">
    <reaction evidence="15">
        <text>(2R)-2,3-bisphosphoglycerate + H2O = (2R)-2-phosphoglycerate + phosphate</text>
        <dbReference type="Rhea" id="RHEA:27381"/>
        <dbReference type="ChEBI" id="CHEBI:15377"/>
        <dbReference type="ChEBI" id="CHEBI:43474"/>
        <dbReference type="ChEBI" id="CHEBI:58248"/>
        <dbReference type="ChEBI" id="CHEBI:58289"/>
        <dbReference type="EC" id="3.1.3.80"/>
    </reaction>
    <physiologicalReaction direction="left-to-right" evidence="15">
        <dbReference type="Rhea" id="RHEA:27382"/>
    </physiologicalReaction>
</comment>
<feature type="chain" id="PRO_5044758719" description="Multiple inositol polyphosphate phosphatase 1" evidence="17">
    <location>
        <begin position="17"/>
        <end position="499"/>
    </location>
</feature>
<keyword evidence="9" id="KW-0472">Membrane</keyword>
<dbReference type="PANTHER" id="PTHR20963">
    <property type="entry name" value="MULTIPLE INOSITOL POLYPHOSPHATE PHOSPHATASE-RELATED"/>
    <property type="match status" value="1"/>
</dbReference>
<dbReference type="EC" id="3.1.3.62" evidence="4"/>
<feature type="disulfide bond" evidence="16">
    <location>
        <begin position="283"/>
        <end position="298"/>
    </location>
</feature>
<keyword evidence="16" id="KW-1015">Disulfide bond</keyword>
<reference evidence="18 19" key="1">
    <citation type="submission" date="2024-05" db="EMBL/GenBank/DDBJ databases">
        <title>Genetic variation in Jamaican populations of the coffee berry borer (Hypothenemus hampei).</title>
        <authorList>
            <person name="Errbii M."/>
            <person name="Myrie A."/>
        </authorList>
    </citation>
    <scope>NUCLEOTIDE SEQUENCE [LARGE SCALE GENOMIC DNA]</scope>
    <source>
        <strain evidence="18">JA-Hopewell-2020-01-JO</strain>
        <tissue evidence="18">Whole body</tissue>
    </source>
</reference>
<comment type="caution">
    <text evidence="18">The sequence shown here is derived from an EMBL/GenBank/DDBJ whole genome shotgun (WGS) entry which is preliminary data.</text>
</comment>
<evidence type="ECO:0000256" key="4">
    <source>
        <dbReference type="ARBA" id="ARBA00013040"/>
    </source>
</evidence>
<sequence>MLGAFLMFVLLSNASGTPQLNIGNGGQFGSFYPPDNDLEEYCYRLDEDPYIYFGTKTSYDSLTKRGGQQHIVPGCQPVQFWSINRHGTRLPKMAKIQKLRKLLDLKDEIVKNYEERKTYPNVGKLCFDDYNLLRRWRWNDSITEDRAASLTQQGVNELKLLARRYKTKFPQLFNYPYNDQNYYFQYTQTDRTHDSYQAYIEGLFDQEYYRVHANTYGNDMLLKAYRNCPEWHEKNDNNPTRNMEYNKFLQSDEYQRLARQVFRRLGFKYDMNDTLIQDIYDMCRFGKAWQLDQPSAWCIAFTKEHLRLLEFGEDLKEYYATGHGNDLVKNIGCAAVSDMYRKFEKTVQGYPDGNKVTALFTHAATMQSVYATMGIAKDYESLKADSYRRHQRRMWRTSFINPFAANLVAVLYQCQSSSQPGNSYKVMFFLNEVPIEEFLGCSVGLCDWATVENNFQEIVESCNVEAFCDGRSSGNQIRSKVTFLSSILVIMLSVKFLLK</sequence>
<dbReference type="SUPFAM" id="SSF53254">
    <property type="entry name" value="Phosphoglycerate mutase-like"/>
    <property type="match status" value="1"/>
</dbReference>
<evidence type="ECO:0000313" key="18">
    <source>
        <dbReference type="EMBL" id="KAL1494347.1"/>
    </source>
</evidence>
<comment type="subcellular location">
    <subcellularLocation>
        <location evidence="1">Cell membrane</location>
    </subcellularLocation>
</comment>
<evidence type="ECO:0000256" key="13">
    <source>
        <dbReference type="ARBA" id="ARBA00043671"/>
    </source>
</evidence>
<proteinExistence type="inferred from homology"/>
<dbReference type="EMBL" id="JBDJPC010000007">
    <property type="protein sequence ID" value="KAL1494347.1"/>
    <property type="molecule type" value="Genomic_DNA"/>
</dbReference>
<dbReference type="FunFam" id="3.40.50.1240:FF:000014">
    <property type="entry name" value="Multiple inositol polyphosphate phosphatase 1"/>
    <property type="match status" value="1"/>
</dbReference>
<gene>
    <name evidence="18" type="ORF">ABEB36_009959</name>
</gene>
<evidence type="ECO:0000256" key="8">
    <source>
        <dbReference type="ARBA" id="ARBA00022801"/>
    </source>
</evidence>